<comment type="similarity">
    <text evidence="2 13">Belongs to the pyruvate kinase family.</text>
</comment>
<dbReference type="GO" id="GO:0004743">
    <property type="term" value="F:pyruvate kinase activity"/>
    <property type="evidence" value="ECO:0007669"/>
    <property type="project" value="UniProtKB-UniRule"/>
</dbReference>
<dbReference type="SUPFAM" id="SSF51621">
    <property type="entry name" value="Phosphoenolpyruvate/pyruvate domain"/>
    <property type="match status" value="1"/>
</dbReference>
<evidence type="ECO:0000256" key="10">
    <source>
        <dbReference type="ARBA" id="ARBA00023152"/>
    </source>
</evidence>
<comment type="catalytic activity">
    <reaction evidence="13">
        <text>pyruvate + ATP = phosphoenolpyruvate + ADP + H(+)</text>
        <dbReference type="Rhea" id="RHEA:18157"/>
        <dbReference type="ChEBI" id="CHEBI:15361"/>
        <dbReference type="ChEBI" id="CHEBI:15378"/>
        <dbReference type="ChEBI" id="CHEBI:30616"/>
        <dbReference type="ChEBI" id="CHEBI:58702"/>
        <dbReference type="ChEBI" id="CHEBI:456216"/>
        <dbReference type="EC" id="2.7.1.40"/>
    </reaction>
</comment>
<keyword evidence="6" id="KW-0547">Nucleotide-binding</keyword>
<evidence type="ECO:0000256" key="5">
    <source>
        <dbReference type="ARBA" id="ARBA00022723"/>
    </source>
</evidence>
<dbReference type="AlphaFoldDB" id="A0A932MQ93"/>
<reference evidence="16" key="1">
    <citation type="submission" date="2020-07" db="EMBL/GenBank/DDBJ databases">
        <title>Huge and variable diversity of episymbiotic CPR bacteria and DPANN archaea in groundwater ecosystems.</title>
        <authorList>
            <person name="He C.Y."/>
            <person name="Keren R."/>
            <person name="Whittaker M."/>
            <person name="Farag I.F."/>
            <person name="Doudna J."/>
            <person name="Cate J.H.D."/>
            <person name="Banfield J.F."/>
        </authorList>
    </citation>
    <scope>NUCLEOTIDE SEQUENCE</scope>
    <source>
        <strain evidence="16">NC_groundwater_763_Ag_S-0.2um_68_21</strain>
    </source>
</reference>
<dbReference type="InterPro" id="IPR011037">
    <property type="entry name" value="Pyrv_Knase-like_insert_dom_sf"/>
</dbReference>
<evidence type="ECO:0000256" key="12">
    <source>
        <dbReference type="NCBIfam" id="TIGR01064"/>
    </source>
</evidence>
<keyword evidence="8" id="KW-0067">ATP-binding</keyword>
<dbReference type="InterPro" id="IPR015795">
    <property type="entry name" value="Pyrv_Knase_C"/>
</dbReference>
<evidence type="ECO:0000313" key="16">
    <source>
        <dbReference type="EMBL" id="MBI3129432.1"/>
    </source>
</evidence>
<dbReference type="InterPro" id="IPR015813">
    <property type="entry name" value="Pyrv/PenolPyrv_kinase-like_dom"/>
</dbReference>
<feature type="domain" description="Pyruvate kinase barrel" evidence="14">
    <location>
        <begin position="2"/>
        <end position="319"/>
    </location>
</feature>
<dbReference type="Gene3D" id="3.40.1380.20">
    <property type="entry name" value="Pyruvate kinase, C-terminal domain"/>
    <property type="match status" value="1"/>
</dbReference>
<evidence type="ECO:0000256" key="8">
    <source>
        <dbReference type="ARBA" id="ARBA00022840"/>
    </source>
</evidence>
<dbReference type="InterPro" id="IPR040442">
    <property type="entry name" value="Pyrv_kinase-like_dom_sf"/>
</dbReference>
<evidence type="ECO:0000256" key="7">
    <source>
        <dbReference type="ARBA" id="ARBA00022777"/>
    </source>
</evidence>
<dbReference type="PANTHER" id="PTHR11817">
    <property type="entry name" value="PYRUVATE KINASE"/>
    <property type="match status" value="1"/>
</dbReference>
<dbReference type="SUPFAM" id="SSF52935">
    <property type="entry name" value="PK C-terminal domain-like"/>
    <property type="match status" value="1"/>
</dbReference>
<organism evidence="16 17">
    <name type="scientific">Tectimicrobiota bacterium</name>
    <dbReference type="NCBI Taxonomy" id="2528274"/>
    <lineage>
        <taxon>Bacteria</taxon>
        <taxon>Pseudomonadati</taxon>
        <taxon>Nitrospinota/Tectimicrobiota group</taxon>
        <taxon>Candidatus Tectimicrobiota</taxon>
    </lineage>
</organism>
<dbReference type="Pfam" id="PF02887">
    <property type="entry name" value="PK_C"/>
    <property type="match status" value="1"/>
</dbReference>
<dbReference type="InterPro" id="IPR036918">
    <property type="entry name" value="Pyrv_Knase_C_sf"/>
</dbReference>
<dbReference type="GO" id="GO:0005524">
    <property type="term" value="F:ATP binding"/>
    <property type="evidence" value="ECO:0007669"/>
    <property type="project" value="UniProtKB-KW"/>
</dbReference>
<evidence type="ECO:0000256" key="4">
    <source>
        <dbReference type="ARBA" id="ARBA00022679"/>
    </source>
</evidence>
<evidence type="ECO:0000256" key="13">
    <source>
        <dbReference type="RuleBase" id="RU000504"/>
    </source>
</evidence>
<dbReference type="Proteomes" id="UP000782312">
    <property type="component" value="Unassembled WGS sequence"/>
</dbReference>
<proteinExistence type="inferred from homology"/>
<keyword evidence="9 13" id="KW-0460">Magnesium</keyword>
<evidence type="ECO:0000256" key="3">
    <source>
        <dbReference type="ARBA" id="ARBA00012142"/>
    </source>
</evidence>
<evidence type="ECO:0000256" key="9">
    <source>
        <dbReference type="ARBA" id="ARBA00022842"/>
    </source>
</evidence>
<dbReference type="InterPro" id="IPR015793">
    <property type="entry name" value="Pyrv_Knase_brl"/>
</dbReference>
<dbReference type="PRINTS" id="PR01050">
    <property type="entry name" value="PYRUVTKNASE"/>
</dbReference>
<keyword evidence="7 13" id="KW-0418">Kinase</keyword>
<gene>
    <name evidence="16" type="primary">pyk</name>
    <name evidence="16" type="ORF">HYZ11_17630</name>
</gene>
<evidence type="ECO:0000256" key="2">
    <source>
        <dbReference type="ARBA" id="ARBA00008663"/>
    </source>
</evidence>
<evidence type="ECO:0000313" key="17">
    <source>
        <dbReference type="Proteomes" id="UP000782312"/>
    </source>
</evidence>
<dbReference type="GO" id="GO:0016301">
    <property type="term" value="F:kinase activity"/>
    <property type="evidence" value="ECO:0007669"/>
    <property type="project" value="UniProtKB-KW"/>
</dbReference>
<dbReference type="SUPFAM" id="SSF50800">
    <property type="entry name" value="PK beta-barrel domain-like"/>
    <property type="match status" value="1"/>
</dbReference>
<keyword evidence="11 16" id="KW-0670">Pyruvate</keyword>
<dbReference type="NCBIfam" id="NF004978">
    <property type="entry name" value="PRK06354.1"/>
    <property type="match status" value="1"/>
</dbReference>
<keyword evidence="5" id="KW-0479">Metal-binding</keyword>
<dbReference type="GO" id="GO:0030955">
    <property type="term" value="F:potassium ion binding"/>
    <property type="evidence" value="ECO:0007669"/>
    <property type="project" value="UniProtKB-UniRule"/>
</dbReference>
<dbReference type="NCBIfam" id="TIGR01064">
    <property type="entry name" value="pyruv_kin"/>
    <property type="match status" value="1"/>
</dbReference>
<evidence type="ECO:0000259" key="14">
    <source>
        <dbReference type="Pfam" id="PF00224"/>
    </source>
</evidence>
<evidence type="ECO:0000256" key="11">
    <source>
        <dbReference type="ARBA" id="ARBA00023317"/>
    </source>
</evidence>
<dbReference type="EMBL" id="JACPUR010000041">
    <property type="protein sequence ID" value="MBI3129432.1"/>
    <property type="molecule type" value="Genomic_DNA"/>
</dbReference>
<evidence type="ECO:0000256" key="1">
    <source>
        <dbReference type="ARBA" id="ARBA00004997"/>
    </source>
</evidence>
<feature type="domain" description="Pyruvate kinase C-terminal" evidence="15">
    <location>
        <begin position="355"/>
        <end position="459"/>
    </location>
</feature>
<name>A0A932MQ93_UNCTE</name>
<keyword evidence="10 13" id="KW-0324">Glycolysis</keyword>
<sequence length="471" mass="51460">MPRTKIVCTLGPASRHTFTLRTMIRAGMNVARINFSHGTHAEHRAIIHKLRRLSAEEENPIAILADLAGPKFRLGKVRPGEILREGKRVRIVSHSLIGTSDRLSLNRADLIPQLVKGHRLMIWDGKLQLEVVAPGKEEALCRIVVGGALKDNAGVNLPDTNLDIPSLTEKDLKDIAFGVKEGVDFFGLSFVRTKADVDLCRKEIAARQGSVPIIAKMEMREAVENLSEIIDAADGVMVARGDLGIEIPLERVPMVQKSMIAAANELGKPVITATEMLLSMVSSARPTRAEAGDVANAILDGTDAVMLSEETAMGRNPAAVIRTMVRIAEVTEEGMAQSGPRWVRRSDLRMHGLPHAIAHTAALLADELGAGIIICPTDSGDTPRRVALHRPRQKVLALSVSERTVRRLALSWGVIPWKIPRRLAPDRILGEFRKRIIEEKLAKPGDYAILTAGFPFGVKDAKGRLLQTEVL</sequence>
<comment type="pathway">
    <text evidence="1 13">Carbohydrate degradation; glycolysis; pyruvate from D-glyceraldehyde 3-phosphate: step 5/5.</text>
</comment>
<dbReference type="GO" id="GO:0000287">
    <property type="term" value="F:magnesium ion binding"/>
    <property type="evidence" value="ECO:0007669"/>
    <property type="project" value="UniProtKB-UniRule"/>
</dbReference>
<dbReference type="Gene3D" id="2.40.33.10">
    <property type="entry name" value="PK beta-barrel domain-like"/>
    <property type="match status" value="1"/>
</dbReference>
<dbReference type="EC" id="2.7.1.40" evidence="3 12"/>
<dbReference type="InterPro" id="IPR015806">
    <property type="entry name" value="Pyrv_Knase_insert_dom_sf"/>
</dbReference>
<accession>A0A932MQ93</accession>
<dbReference type="InterPro" id="IPR001697">
    <property type="entry name" value="Pyr_Knase"/>
</dbReference>
<evidence type="ECO:0000256" key="6">
    <source>
        <dbReference type="ARBA" id="ARBA00022741"/>
    </source>
</evidence>
<comment type="caution">
    <text evidence="16">The sequence shown here is derived from an EMBL/GenBank/DDBJ whole genome shotgun (WGS) entry which is preliminary data.</text>
</comment>
<dbReference type="Pfam" id="PF00224">
    <property type="entry name" value="PK"/>
    <property type="match status" value="1"/>
</dbReference>
<protein>
    <recommendedName>
        <fullName evidence="3 12">Pyruvate kinase</fullName>
        <ecNumber evidence="3 12">2.7.1.40</ecNumber>
    </recommendedName>
</protein>
<dbReference type="NCBIfam" id="NF004491">
    <property type="entry name" value="PRK05826.1"/>
    <property type="match status" value="1"/>
</dbReference>
<evidence type="ECO:0000259" key="15">
    <source>
        <dbReference type="Pfam" id="PF02887"/>
    </source>
</evidence>
<dbReference type="Gene3D" id="3.20.20.60">
    <property type="entry name" value="Phosphoenolpyruvate-binding domains"/>
    <property type="match status" value="1"/>
</dbReference>
<keyword evidence="4 13" id="KW-0808">Transferase</keyword>